<name>A0A5N7BW72_PETAA</name>
<dbReference type="Proteomes" id="UP000326877">
    <property type="component" value="Unassembled WGS sequence"/>
</dbReference>
<sequence>MTTSESPLLYVFDLFFLVKFLMVAPAVVTRWEAQTVQEPAHSPTLYPIGTGYTANPALQFKSLTERTETHPFVRQNQSTTALMLKTWAPQYNIVYNPDMWRDEQVSGPLHLLVTRFEGEGVDV</sequence>
<protein>
    <submittedName>
        <fullName evidence="2">Uncharacterized protein</fullName>
    </submittedName>
</protein>
<dbReference type="EMBL" id="ML735320">
    <property type="protein sequence ID" value="KAE8386019.1"/>
    <property type="molecule type" value="Genomic_DNA"/>
</dbReference>
<evidence type="ECO:0000313" key="2">
    <source>
        <dbReference type="EMBL" id="KAE8386019.1"/>
    </source>
</evidence>
<dbReference type="AlphaFoldDB" id="A0A5N7BW72"/>
<keyword evidence="1" id="KW-0472">Membrane</keyword>
<keyword evidence="1" id="KW-0812">Transmembrane</keyword>
<feature type="transmembrane region" description="Helical" evidence="1">
    <location>
        <begin position="7"/>
        <end position="28"/>
    </location>
</feature>
<keyword evidence="1" id="KW-1133">Transmembrane helix</keyword>
<organism evidence="2">
    <name type="scientific">Petromyces alliaceus</name>
    <name type="common">Aspergillus alliaceus</name>
    <dbReference type="NCBI Taxonomy" id="209559"/>
    <lineage>
        <taxon>Eukaryota</taxon>
        <taxon>Fungi</taxon>
        <taxon>Dikarya</taxon>
        <taxon>Ascomycota</taxon>
        <taxon>Pezizomycotina</taxon>
        <taxon>Eurotiomycetes</taxon>
        <taxon>Eurotiomycetidae</taxon>
        <taxon>Eurotiales</taxon>
        <taxon>Aspergillaceae</taxon>
        <taxon>Aspergillus</taxon>
        <taxon>Aspergillus subgen. Circumdati</taxon>
    </lineage>
</organism>
<accession>A0A5N7BW72</accession>
<evidence type="ECO:0000256" key="1">
    <source>
        <dbReference type="SAM" id="Phobius"/>
    </source>
</evidence>
<proteinExistence type="predicted"/>
<gene>
    <name evidence="2" type="ORF">BDV23DRAFT_163892</name>
</gene>
<reference evidence="2" key="1">
    <citation type="submission" date="2019-04" db="EMBL/GenBank/DDBJ databases">
        <title>Friends and foes A comparative genomics studyof 23 Aspergillus species from section Flavi.</title>
        <authorList>
            <consortium name="DOE Joint Genome Institute"/>
            <person name="Kjaerbolling I."/>
            <person name="Vesth T."/>
            <person name="Frisvad J.C."/>
            <person name="Nybo J.L."/>
            <person name="Theobald S."/>
            <person name="Kildgaard S."/>
            <person name="Isbrandt T."/>
            <person name="Kuo A."/>
            <person name="Sato A."/>
            <person name="Lyhne E.K."/>
            <person name="Kogle M.E."/>
            <person name="Wiebenga A."/>
            <person name="Kun R.S."/>
            <person name="Lubbers R.J."/>
            <person name="Makela M.R."/>
            <person name="Barry K."/>
            <person name="Chovatia M."/>
            <person name="Clum A."/>
            <person name="Daum C."/>
            <person name="Haridas S."/>
            <person name="He G."/>
            <person name="LaButti K."/>
            <person name="Lipzen A."/>
            <person name="Mondo S."/>
            <person name="Riley R."/>
            <person name="Salamov A."/>
            <person name="Simmons B.A."/>
            <person name="Magnuson J.K."/>
            <person name="Henrissat B."/>
            <person name="Mortensen U.H."/>
            <person name="Larsen T.O."/>
            <person name="Devries R.P."/>
            <person name="Grigoriev I.V."/>
            <person name="Machida M."/>
            <person name="Baker S.E."/>
            <person name="Andersen M.R."/>
        </authorList>
    </citation>
    <scope>NUCLEOTIDE SEQUENCE [LARGE SCALE GENOMIC DNA]</scope>
    <source>
        <strain evidence="2">IBT 14317</strain>
    </source>
</reference>